<keyword evidence="1" id="KW-1133">Transmembrane helix</keyword>
<gene>
    <name evidence="2" type="ORF">OGATHE_006193</name>
</gene>
<protein>
    <submittedName>
        <fullName evidence="2">Uncharacterized protein</fullName>
    </submittedName>
</protein>
<dbReference type="EMBL" id="JAEUBD010001540">
    <property type="protein sequence ID" value="KAH3659309.1"/>
    <property type="molecule type" value="Genomic_DNA"/>
</dbReference>
<organism evidence="2 3">
    <name type="scientific">Ogataea polymorpha</name>
    <dbReference type="NCBI Taxonomy" id="460523"/>
    <lineage>
        <taxon>Eukaryota</taxon>
        <taxon>Fungi</taxon>
        <taxon>Dikarya</taxon>
        <taxon>Ascomycota</taxon>
        <taxon>Saccharomycotina</taxon>
        <taxon>Pichiomycetes</taxon>
        <taxon>Pichiales</taxon>
        <taxon>Pichiaceae</taxon>
        <taxon>Ogataea</taxon>
    </lineage>
</organism>
<dbReference type="Proteomes" id="UP000788993">
    <property type="component" value="Unassembled WGS sequence"/>
</dbReference>
<sequence length="445" mass="50606">MIGNHFVFKRVLLTILFSFFASLLIYTDYLQELYLFSNKFRLTEFKVDMSTYHFLKKYSDLEQHSLSSIKLSKVLNTIEQTSGDLDTAAKELYLYPPFPKLDLVYVGPTFIENGSLSLNCEYSFMKFKCRVQGLIRSEKTYLVNTYLSDSKFEEIEFHASWRNIGQFFKANRHSDENSTNLRLIANYLFLFGFNGTHIPLFASSSAEVDSATIENKIELYNKIQSTIRDFIALVQLKMVNFALIAVSFIAVLVLHLILYWVLYLVCGYGSKKNAENGPLVNHKDVVVQDFNSHSNCAIKFDQPRKPDLITGSSDLEQQSDNNADFQNQDLLGKSRFAFGLIIIYCLVHYLVYYVIDFLIQQAINQVFRSVTNGEIELSGISSTNTLVAASGLPDLAPLSDGSSWNNSGGETFTSLLNISGLVLNTLIFSFFHYLYGILVYVYTLT</sequence>
<keyword evidence="1" id="KW-0812">Transmembrane</keyword>
<keyword evidence="3" id="KW-1185">Reference proteome</keyword>
<proteinExistence type="predicted"/>
<accession>A0A9P8NUI3</accession>
<evidence type="ECO:0000313" key="2">
    <source>
        <dbReference type="EMBL" id="KAH3659309.1"/>
    </source>
</evidence>
<name>A0A9P8NUI3_9ASCO</name>
<dbReference type="AlphaFoldDB" id="A0A9P8NUI3"/>
<feature type="transmembrane region" description="Helical" evidence="1">
    <location>
        <begin position="336"/>
        <end position="359"/>
    </location>
</feature>
<keyword evidence="1" id="KW-0472">Membrane</keyword>
<feature type="transmembrane region" description="Helical" evidence="1">
    <location>
        <begin position="421"/>
        <end position="442"/>
    </location>
</feature>
<evidence type="ECO:0000313" key="3">
    <source>
        <dbReference type="Proteomes" id="UP000788993"/>
    </source>
</evidence>
<comment type="caution">
    <text evidence="2">The sequence shown here is derived from an EMBL/GenBank/DDBJ whole genome shotgun (WGS) entry which is preliminary data.</text>
</comment>
<feature type="transmembrane region" description="Helical" evidence="1">
    <location>
        <begin position="6"/>
        <end position="26"/>
    </location>
</feature>
<feature type="transmembrane region" description="Helical" evidence="1">
    <location>
        <begin position="238"/>
        <end position="262"/>
    </location>
</feature>
<reference evidence="2" key="2">
    <citation type="submission" date="2021-01" db="EMBL/GenBank/DDBJ databases">
        <authorList>
            <person name="Schikora-Tamarit M.A."/>
        </authorList>
    </citation>
    <scope>NUCLEOTIDE SEQUENCE</scope>
    <source>
        <strain evidence="2">NCAIM Y.01608</strain>
    </source>
</reference>
<evidence type="ECO:0000256" key="1">
    <source>
        <dbReference type="SAM" id="Phobius"/>
    </source>
</evidence>
<reference evidence="2" key="1">
    <citation type="journal article" date="2021" name="Open Biol.">
        <title>Shared evolutionary footprints suggest mitochondrial oxidative damage underlies multiple complex I losses in fungi.</title>
        <authorList>
            <person name="Schikora-Tamarit M.A."/>
            <person name="Marcet-Houben M."/>
            <person name="Nosek J."/>
            <person name="Gabaldon T."/>
        </authorList>
    </citation>
    <scope>NUCLEOTIDE SEQUENCE</scope>
    <source>
        <strain evidence="2">NCAIM Y.01608</strain>
    </source>
</reference>